<protein>
    <recommendedName>
        <fullName evidence="1">Reverse transcriptase domain-containing protein</fullName>
    </recommendedName>
</protein>
<sequence length="586" mass="68815">MKKVMNLIVSMAQNAFVPGHKICDNIMLAQELFSSYNQKHLSPRCALKVDLRKAYDSVEWDFLFASLRKFRLPERFVCWIEECVTTASFSICLNGEPHGFFFGSRGLRQGDPMSPYLFVLYMEVFHVQMHKNITESSVFRFHWRCRELELFSLCFADDLLLFCRADVASVLVFKEGLDWFSRVSGLQAKPDKSQLILSKSAEYLRLYSHQVLGFQEGVLPLKYLGLPLVHSRLTIQDCQPLLVKVEKHIAGWTGIPLSFAGRGTSDHRYAKVTWSQVCLPYDEGGQGVRAITPVQWIWQYRIRSKSIWTVSLTSGSWSWWKMIKLRHLLLNDIWYEVGTMNLFTDWHDPWHPRGVLIHKFLRGSSVIGVLLDKWLDVVMHDEQWHWLHITNLEMLDITDNLPPIHSPKGPKVGWSSLFLGHFYIPWNLFILWLAILERLSTLDKPWCRIDNQDCSLCDTGEMETHIHLFFDCAYAQHCLSIIRREIQMQWPYTSWKRGIHWASKRWRGRHLVNTAYHAALASLVYHLWRECNLRRFQNSHMEADVVAELVLEQIRSRILSDELKFNLQTSILYRLSRIPWGLKYRV</sequence>
<dbReference type="PROSITE" id="PS50878">
    <property type="entry name" value="RT_POL"/>
    <property type="match status" value="1"/>
</dbReference>
<feature type="domain" description="Reverse transcriptase" evidence="1">
    <location>
        <begin position="1"/>
        <end position="228"/>
    </location>
</feature>
<dbReference type="InterPro" id="IPR043502">
    <property type="entry name" value="DNA/RNA_pol_sf"/>
</dbReference>
<gene>
    <name evidence="2" type="ORF">Scaly_2211600</name>
</gene>
<dbReference type="PANTHER" id="PTHR33116:SF76">
    <property type="entry name" value="DUF4283 DOMAIN-CONTAINING PROTEIN"/>
    <property type="match status" value="1"/>
</dbReference>
<accession>A0AAW2MSP1</accession>
<dbReference type="EMBL" id="JACGWM010000013">
    <property type="protein sequence ID" value="KAL0333101.1"/>
    <property type="molecule type" value="Genomic_DNA"/>
</dbReference>
<dbReference type="InterPro" id="IPR000477">
    <property type="entry name" value="RT_dom"/>
</dbReference>
<dbReference type="SUPFAM" id="SSF56672">
    <property type="entry name" value="DNA/RNA polymerases"/>
    <property type="match status" value="1"/>
</dbReference>
<evidence type="ECO:0000313" key="2">
    <source>
        <dbReference type="EMBL" id="KAL0333101.1"/>
    </source>
</evidence>
<organism evidence="2">
    <name type="scientific">Sesamum calycinum</name>
    <dbReference type="NCBI Taxonomy" id="2727403"/>
    <lineage>
        <taxon>Eukaryota</taxon>
        <taxon>Viridiplantae</taxon>
        <taxon>Streptophyta</taxon>
        <taxon>Embryophyta</taxon>
        <taxon>Tracheophyta</taxon>
        <taxon>Spermatophyta</taxon>
        <taxon>Magnoliopsida</taxon>
        <taxon>eudicotyledons</taxon>
        <taxon>Gunneridae</taxon>
        <taxon>Pentapetalae</taxon>
        <taxon>asterids</taxon>
        <taxon>lamiids</taxon>
        <taxon>Lamiales</taxon>
        <taxon>Pedaliaceae</taxon>
        <taxon>Sesamum</taxon>
    </lineage>
</organism>
<comment type="caution">
    <text evidence="2">The sequence shown here is derived from an EMBL/GenBank/DDBJ whole genome shotgun (WGS) entry which is preliminary data.</text>
</comment>
<reference evidence="2" key="2">
    <citation type="journal article" date="2024" name="Plant">
        <title>Genomic evolution and insights into agronomic trait innovations of Sesamum species.</title>
        <authorList>
            <person name="Miao H."/>
            <person name="Wang L."/>
            <person name="Qu L."/>
            <person name="Liu H."/>
            <person name="Sun Y."/>
            <person name="Le M."/>
            <person name="Wang Q."/>
            <person name="Wei S."/>
            <person name="Zheng Y."/>
            <person name="Lin W."/>
            <person name="Duan Y."/>
            <person name="Cao H."/>
            <person name="Xiong S."/>
            <person name="Wang X."/>
            <person name="Wei L."/>
            <person name="Li C."/>
            <person name="Ma Q."/>
            <person name="Ju M."/>
            <person name="Zhao R."/>
            <person name="Li G."/>
            <person name="Mu C."/>
            <person name="Tian Q."/>
            <person name="Mei H."/>
            <person name="Zhang T."/>
            <person name="Gao T."/>
            <person name="Zhang H."/>
        </authorList>
    </citation>
    <scope>NUCLEOTIDE SEQUENCE</scope>
    <source>
        <strain evidence="2">KEN8</strain>
    </source>
</reference>
<evidence type="ECO:0000259" key="1">
    <source>
        <dbReference type="PROSITE" id="PS50878"/>
    </source>
</evidence>
<dbReference type="AlphaFoldDB" id="A0AAW2MSP1"/>
<dbReference type="PANTHER" id="PTHR33116">
    <property type="entry name" value="REVERSE TRANSCRIPTASE ZINC-BINDING DOMAIN-CONTAINING PROTEIN-RELATED-RELATED"/>
    <property type="match status" value="1"/>
</dbReference>
<dbReference type="Pfam" id="PF00078">
    <property type="entry name" value="RVT_1"/>
    <property type="match status" value="1"/>
</dbReference>
<dbReference type="CDD" id="cd01650">
    <property type="entry name" value="RT_nLTR_like"/>
    <property type="match status" value="1"/>
</dbReference>
<reference evidence="2" key="1">
    <citation type="submission" date="2020-06" db="EMBL/GenBank/DDBJ databases">
        <authorList>
            <person name="Li T."/>
            <person name="Hu X."/>
            <person name="Zhang T."/>
            <person name="Song X."/>
            <person name="Zhang H."/>
            <person name="Dai N."/>
            <person name="Sheng W."/>
            <person name="Hou X."/>
            <person name="Wei L."/>
        </authorList>
    </citation>
    <scope>NUCLEOTIDE SEQUENCE</scope>
    <source>
        <strain evidence="2">KEN8</strain>
        <tissue evidence="2">Leaf</tissue>
    </source>
</reference>
<proteinExistence type="predicted"/>
<name>A0AAW2MSP1_9LAMI</name>